<keyword evidence="3" id="KW-1185">Reference proteome</keyword>
<evidence type="ECO:0000313" key="3">
    <source>
        <dbReference type="Proteomes" id="UP000324222"/>
    </source>
</evidence>
<evidence type="ECO:0000313" key="2">
    <source>
        <dbReference type="EMBL" id="MPC77912.1"/>
    </source>
</evidence>
<dbReference type="AlphaFoldDB" id="A0A5B7I2H0"/>
<protein>
    <submittedName>
        <fullName evidence="2">Uncharacterized protein</fullName>
    </submittedName>
</protein>
<feature type="compositionally biased region" description="Low complexity" evidence="1">
    <location>
        <begin position="30"/>
        <end position="42"/>
    </location>
</feature>
<evidence type="ECO:0000256" key="1">
    <source>
        <dbReference type="SAM" id="MobiDB-lite"/>
    </source>
</evidence>
<name>A0A5B7I2H0_PORTR</name>
<sequence length="71" mass="7651">MYSFCPSLPLPFSPSTTTTISPLDAPPLQSAPSLSRSRCSSTARHVQGKSDLEVVITTTKDILMKQISTLI</sequence>
<organism evidence="2 3">
    <name type="scientific">Portunus trituberculatus</name>
    <name type="common">Swimming crab</name>
    <name type="synonym">Neptunus trituberculatus</name>
    <dbReference type="NCBI Taxonomy" id="210409"/>
    <lineage>
        <taxon>Eukaryota</taxon>
        <taxon>Metazoa</taxon>
        <taxon>Ecdysozoa</taxon>
        <taxon>Arthropoda</taxon>
        <taxon>Crustacea</taxon>
        <taxon>Multicrustacea</taxon>
        <taxon>Malacostraca</taxon>
        <taxon>Eumalacostraca</taxon>
        <taxon>Eucarida</taxon>
        <taxon>Decapoda</taxon>
        <taxon>Pleocyemata</taxon>
        <taxon>Brachyura</taxon>
        <taxon>Eubrachyura</taxon>
        <taxon>Portunoidea</taxon>
        <taxon>Portunidae</taxon>
        <taxon>Portuninae</taxon>
        <taxon>Portunus</taxon>
    </lineage>
</organism>
<comment type="caution">
    <text evidence="2">The sequence shown here is derived from an EMBL/GenBank/DDBJ whole genome shotgun (WGS) entry which is preliminary data.</text>
</comment>
<gene>
    <name evidence="2" type="ORF">E2C01_072381</name>
</gene>
<feature type="compositionally biased region" description="Low complexity" evidence="1">
    <location>
        <begin position="13"/>
        <end position="23"/>
    </location>
</feature>
<accession>A0A5B7I2H0</accession>
<feature type="region of interest" description="Disordered" evidence="1">
    <location>
        <begin position="1"/>
        <end position="42"/>
    </location>
</feature>
<proteinExistence type="predicted"/>
<reference evidence="2 3" key="1">
    <citation type="submission" date="2019-05" db="EMBL/GenBank/DDBJ databases">
        <title>Another draft genome of Portunus trituberculatus and its Hox gene families provides insights of decapod evolution.</title>
        <authorList>
            <person name="Jeong J.-H."/>
            <person name="Song I."/>
            <person name="Kim S."/>
            <person name="Choi T."/>
            <person name="Kim D."/>
            <person name="Ryu S."/>
            <person name="Kim W."/>
        </authorList>
    </citation>
    <scope>NUCLEOTIDE SEQUENCE [LARGE SCALE GENOMIC DNA]</scope>
    <source>
        <tissue evidence="2">Muscle</tissue>
    </source>
</reference>
<dbReference type="Proteomes" id="UP000324222">
    <property type="component" value="Unassembled WGS sequence"/>
</dbReference>
<dbReference type="EMBL" id="VSRR010047086">
    <property type="protein sequence ID" value="MPC77912.1"/>
    <property type="molecule type" value="Genomic_DNA"/>
</dbReference>